<dbReference type="RefSeq" id="WP_097038627.1">
    <property type="nucleotide sequence ID" value="NZ_OBQF01000001.1"/>
</dbReference>
<keyword evidence="6" id="KW-0408">Iron</keyword>
<keyword evidence="4" id="KW-0479">Metal-binding</keyword>
<dbReference type="GO" id="GO:0031071">
    <property type="term" value="F:cysteine desulfurase activity"/>
    <property type="evidence" value="ECO:0007669"/>
    <property type="project" value="UniProtKB-EC"/>
</dbReference>
<dbReference type="InterPro" id="IPR015424">
    <property type="entry name" value="PyrdxlP-dep_Trfase"/>
</dbReference>
<feature type="domain" description="Aminotransferase class V" evidence="9">
    <location>
        <begin position="3"/>
        <end position="358"/>
    </location>
</feature>
<proteinExistence type="inferred from homology"/>
<name>A0A285UAJ5_9STAP</name>
<dbReference type="PANTHER" id="PTHR11601">
    <property type="entry name" value="CYSTEINE DESULFURYLASE FAMILY MEMBER"/>
    <property type="match status" value="1"/>
</dbReference>
<evidence type="ECO:0000259" key="9">
    <source>
        <dbReference type="Pfam" id="PF00266"/>
    </source>
</evidence>
<evidence type="ECO:0000256" key="5">
    <source>
        <dbReference type="ARBA" id="ARBA00022898"/>
    </source>
</evidence>
<evidence type="ECO:0000256" key="4">
    <source>
        <dbReference type="ARBA" id="ARBA00022723"/>
    </source>
</evidence>
<protein>
    <submittedName>
        <fullName evidence="10">Cysteine desulfurase</fullName>
    </submittedName>
</protein>
<dbReference type="GO" id="GO:0046872">
    <property type="term" value="F:metal ion binding"/>
    <property type="evidence" value="ECO:0007669"/>
    <property type="project" value="UniProtKB-KW"/>
</dbReference>
<keyword evidence="3" id="KW-0808">Transferase</keyword>
<comment type="similarity">
    <text evidence="2">Belongs to the class-V pyridoxal-phosphate-dependent aminotransferase family. NifS/IscS subfamily.</text>
</comment>
<keyword evidence="7" id="KW-0411">Iron-sulfur</keyword>
<keyword evidence="5" id="KW-0663">Pyridoxal phosphate</keyword>
<dbReference type="Gene3D" id="3.90.1150.10">
    <property type="entry name" value="Aspartate Aminotransferase, domain 1"/>
    <property type="match status" value="1"/>
</dbReference>
<comment type="cofactor">
    <cofactor evidence="1">
        <name>pyridoxal 5'-phosphate</name>
        <dbReference type="ChEBI" id="CHEBI:597326"/>
    </cofactor>
</comment>
<evidence type="ECO:0000256" key="2">
    <source>
        <dbReference type="ARBA" id="ARBA00006490"/>
    </source>
</evidence>
<dbReference type="PIRSF" id="PIRSF005572">
    <property type="entry name" value="NifS"/>
    <property type="match status" value="1"/>
</dbReference>
<dbReference type="InterPro" id="IPR015421">
    <property type="entry name" value="PyrdxlP-dep_Trfase_major"/>
</dbReference>
<dbReference type="InterPro" id="IPR015422">
    <property type="entry name" value="PyrdxlP-dep_Trfase_small"/>
</dbReference>
<dbReference type="GO" id="GO:0051536">
    <property type="term" value="F:iron-sulfur cluster binding"/>
    <property type="evidence" value="ECO:0007669"/>
    <property type="project" value="UniProtKB-KW"/>
</dbReference>
<dbReference type="Pfam" id="PF00266">
    <property type="entry name" value="Aminotran_5"/>
    <property type="match status" value="1"/>
</dbReference>
<sequence length="375" mass="41715">MSVYVDYASTTPFDKEIMEKVMAGADVFGNPSSIHRIGKDAKAKLQDHRTRIAESINAKPKEIIITSGATEANNLAIKGTAGRHEKPHMITTDIEHASVRTTYQNLSEQYDVTFLKASEDGLIDVEDLKDSLQSNTVLVSIMLVNNETGSIQPVYEIAKVLKDHQALFHIDAVQAFGHMEVDVEALRADMLTLSGHKIYGPKGIGMLYLREGTKLSAQITGGSHELSRRAGTENTMWVEALALAMEKADSDRARRSLKEMQLKERFLNELTAKEIPFEVNGDVNRQASHIVNLHFPWSEAEFLLTALDMTGIYVSAGSACNAGTVQPSHVIQAMYDDEERALKSIRFSFSHLMEEEDVLEIVSQLKAIYERLYGN</sequence>
<evidence type="ECO:0000256" key="6">
    <source>
        <dbReference type="ARBA" id="ARBA00023004"/>
    </source>
</evidence>
<accession>A0A285UAJ5</accession>
<evidence type="ECO:0000256" key="8">
    <source>
        <dbReference type="ARBA" id="ARBA00050776"/>
    </source>
</evidence>
<evidence type="ECO:0000256" key="1">
    <source>
        <dbReference type="ARBA" id="ARBA00001933"/>
    </source>
</evidence>
<dbReference type="PANTHER" id="PTHR11601:SF34">
    <property type="entry name" value="CYSTEINE DESULFURASE"/>
    <property type="match status" value="1"/>
</dbReference>
<evidence type="ECO:0000313" key="10">
    <source>
        <dbReference type="EMBL" id="SOC38448.1"/>
    </source>
</evidence>
<evidence type="ECO:0000256" key="7">
    <source>
        <dbReference type="ARBA" id="ARBA00023014"/>
    </source>
</evidence>
<dbReference type="OrthoDB" id="9808002at2"/>
<gene>
    <name evidence="10" type="ORF">SAMN05878391_0416</name>
</gene>
<dbReference type="FunFam" id="3.40.640.10:FF:000084">
    <property type="entry name" value="IscS-like cysteine desulfurase"/>
    <property type="match status" value="1"/>
</dbReference>
<dbReference type="Gene3D" id="3.40.640.10">
    <property type="entry name" value="Type I PLP-dependent aspartate aminotransferase-like (Major domain)"/>
    <property type="match status" value="1"/>
</dbReference>
<dbReference type="Proteomes" id="UP000219412">
    <property type="component" value="Unassembled WGS sequence"/>
</dbReference>
<dbReference type="AlphaFoldDB" id="A0A285UAJ5"/>
<organism evidence="10 11">
    <name type="scientific">Salinicoccus kekensis</name>
    <dbReference type="NCBI Taxonomy" id="714307"/>
    <lineage>
        <taxon>Bacteria</taxon>
        <taxon>Bacillati</taxon>
        <taxon>Bacillota</taxon>
        <taxon>Bacilli</taxon>
        <taxon>Bacillales</taxon>
        <taxon>Staphylococcaceae</taxon>
        <taxon>Salinicoccus</taxon>
    </lineage>
</organism>
<keyword evidence="11" id="KW-1185">Reference proteome</keyword>
<dbReference type="InterPro" id="IPR016454">
    <property type="entry name" value="Cysteine_dSase"/>
</dbReference>
<evidence type="ECO:0000256" key="3">
    <source>
        <dbReference type="ARBA" id="ARBA00022679"/>
    </source>
</evidence>
<reference evidence="11" key="1">
    <citation type="submission" date="2017-08" db="EMBL/GenBank/DDBJ databases">
        <authorList>
            <person name="Varghese N."/>
            <person name="Submissions S."/>
        </authorList>
    </citation>
    <scope>NUCLEOTIDE SEQUENCE [LARGE SCALE GENOMIC DNA]</scope>
    <source>
        <strain evidence="11">DSM 23173</strain>
    </source>
</reference>
<dbReference type="SUPFAM" id="SSF53383">
    <property type="entry name" value="PLP-dependent transferases"/>
    <property type="match status" value="1"/>
</dbReference>
<comment type="catalytic activity">
    <reaction evidence="8">
        <text>(sulfur carrier)-H + L-cysteine = (sulfur carrier)-SH + L-alanine</text>
        <dbReference type="Rhea" id="RHEA:43892"/>
        <dbReference type="Rhea" id="RHEA-COMP:14737"/>
        <dbReference type="Rhea" id="RHEA-COMP:14739"/>
        <dbReference type="ChEBI" id="CHEBI:29917"/>
        <dbReference type="ChEBI" id="CHEBI:35235"/>
        <dbReference type="ChEBI" id="CHEBI:57972"/>
        <dbReference type="ChEBI" id="CHEBI:64428"/>
        <dbReference type="EC" id="2.8.1.7"/>
    </reaction>
</comment>
<dbReference type="EMBL" id="OBQF01000001">
    <property type="protein sequence ID" value="SOC38448.1"/>
    <property type="molecule type" value="Genomic_DNA"/>
</dbReference>
<dbReference type="InterPro" id="IPR000192">
    <property type="entry name" value="Aminotrans_V_dom"/>
</dbReference>
<dbReference type="Gene3D" id="1.10.260.50">
    <property type="match status" value="1"/>
</dbReference>
<evidence type="ECO:0000313" key="11">
    <source>
        <dbReference type="Proteomes" id="UP000219412"/>
    </source>
</evidence>